<organism evidence="1 2">
    <name type="scientific">Streptomyces misionensis</name>
    <dbReference type="NCBI Taxonomy" id="67331"/>
    <lineage>
        <taxon>Bacteria</taxon>
        <taxon>Bacillati</taxon>
        <taxon>Actinomycetota</taxon>
        <taxon>Actinomycetes</taxon>
        <taxon>Kitasatosporales</taxon>
        <taxon>Streptomycetaceae</taxon>
        <taxon>Streptomyces</taxon>
    </lineage>
</organism>
<protein>
    <submittedName>
        <fullName evidence="1">Uncharacterized protein</fullName>
    </submittedName>
</protein>
<accession>A0A5C6JQC8</accession>
<dbReference type="AlphaFoldDB" id="A0A5C6JQC8"/>
<dbReference type="RefSeq" id="WP_146466307.1">
    <property type="nucleotide sequence ID" value="NZ_VOGW01000105.1"/>
</dbReference>
<proteinExistence type="predicted"/>
<sequence>MVEDVPHAHHAAFLRTGARTDPDTDVYVCWRDGASKQWLEDIECCMNRPNPLGTGCTIFKDHPGRCEWQYIDPAQVAAQAMADQLIKEWGLSHVFRSRE</sequence>
<evidence type="ECO:0000313" key="1">
    <source>
        <dbReference type="EMBL" id="TWV43395.1"/>
    </source>
</evidence>
<dbReference type="EMBL" id="VOGW01000105">
    <property type="protein sequence ID" value="TWV43395.1"/>
    <property type="molecule type" value="Genomic_DNA"/>
</dbReference>
<dbReference type="Proteomes" id="UP000320481">
    <property type="component" value="Unassembled WGS sequence"/>
</dbReference>
<gene>
    <name evidence="1" type="ORF">FRZ03_18685</name>
</gene>
<evidence type="ECO:0000313" key="2">
    <source>
        <dbReference type="Proteomes" id="UP000320481"/>
    </source>
</evidence>
<comment type="caution">
    <text evidence="1">The sequence shown here is derived from an EMBL/GenBank/DDBJ whole genome shotgun (WGS) entry which is preliminary data.</text>
</comment>
<reference evidence="1" key="1">
    <citation type="journal article" date="2019" name="Microbiol. Resour. Announc.">
        <title>Draft Genomic Sequences of Streptomyces misionensis and Streptomyces albidoflavus, bacteria applied for phytopathogen biocontrol.</title>
        <authorList>
            <person name="Pylro V."/>
            <person name="Dias A."/>
            <person name="Andreote F."/>
            <person name="Varani A."/>
            <person name="Andreote C."/>
            <person name="Bernardo E."/>
            <person name="Martins T."/>
        </authorList>
    </citation>
    <scope>NUCLEOTIDE SEQUENCE [LARGE SCALE GENOMIC DNA]</scope>
    <source>
        <strain evidence="1">66</strain>
    </source>
</reference>
<name>A0A5C6JQC8_9ACTN</name>
<keyword evidence="2" id="KW-1185">Reference proteome</keyword>